<comment type="subcellular location">
    <subcellularLocation>
        <location evidence="13">Endomembrane system</location>
        <topology evidence="13">Single-pass type I membrane protein</topology>
    </subcellularLocation>
    <subcellularLocation>
        <location evidence="14">Protein storage vacuole membrane</location>
    </subcellularLocation>
</comment>
<keyword evidence="10 15" id="KW-0472">Membrane</keyword>
<dbReference type="GO" id="GO:0032586">
    <property type="term" value="C:protein storage vacuole membrane"/>
    <property type="evidence" value="ECO:0007669"/>
    <property type="project" value="UniProtKB-SubCell"/>
</dbReference>
<evidence type="ECO:0000256" key="9">
    <source>
        <dbReference type="ARBA" id="ARBA00022989"/>
    </source>
</evidence>
<dbReference type="GO" id="GO:0008270">
    <property type="term" value="F:zinc ion binding"/>
    <property type="evidence" value="ECO:0007669"/>
    <property type="project" value="UniProtKB-KW"/>
</dbReference>
<keyword evidence="7" id="KW-0862">Zinc</keyword>
<dbReference type="Proteomes" id="UP000604825">
    <property type="component" value="Unassembled WGS sequence"/>
</dbReference>
<evidence type="ECO:0000256" key="10">
    <source>
        <dbReference type="ARBA" id="ARBA00023136"/>
    </source>
</evidence>
<dbReference type="InterPro" id="IPR001841">
    <property type="entry name" value="Znf_RING"/>
</dbReference>
<dbReference type="PANTHER" id="PTHR47168">
    <property type="entry name" value="RING ZINC FINGER DOMAIN SUPERFAMILY PROTEIN-RELATED"/>
    <property type="match status" value="1"/>
</dbReference>
<evidence type="ECO:0000256" key="15">
    <source>
        <dbReference type="SAM" id="Phobius"/>
    </source>
</evidence>
<evidence type="ECO:0000256" key="11">
    <source>
        <dbReference type="ARBA" id="ARBA00023157"/>
    </source>
</evidence>
<name>A0A811SKU7_9POAL</name>
<proteinExistence type="predicted"/>
<evidence type="ECO:0000256" key="3">
    <source>
        <dbReference type="ARBA" id="ARBA00022692"/>
    </source>
</evidence>
<feature type="chain" id="PRO_5032469032" evidence="16">
    <location>
        <begin position="28"/>
        <end position="269"/>
    </location>
</feature>
<evidence type="ECO:0000256" key="7">
    <source>
        <dbReference type="ARBA" id="ARBA00022833"/>
    </source>
</evidence>
<dbReference type="InterPro" id="IPR046450">
    <property type="entry name" value="PA_dom_sf"/>
</dbReference>
<feature type="domain" description="RING-type" evidence="18">
    <location>
        <begin position="240"/>
        <end position="260"/>
    </location>
</feature>
<evidence type="ECO:0000259" key="18">
    <source>
        <dbReference type="Pfam" id="PF17123"/>
    </source>
</evidence>
<dbReference type="PANTHER" id="PTHR47168:SF5">
    <property type="entry name" value="RING-TYPE DOMAIN-CONTAINING PROTEIN"/>
    <property type="match status" value="1"/>
</dbReference>
<evidence type="ECO:0000256" key="2">
    <source>
        <dbReference type="ARBA" id="ARBA00022554"/>
    </source>
</evidence>
<evidence type="ECO:0000256" key="13">
    <source>
        <dbReference type="ARBA" id="ARBA00046288"/>
    </source>
</evidence>
<keyword evidence="4" id="KW-0479">Metal-binding</keyword>
<dbReference type="CDD" id="cd02123">
    <property type="entry name" value="PA_C_RZF_like"/>
    <property type="match status" value="1"/>
</dbReference>
<gene>
    <name evidence="19" type="ORF">NCGR_LOCUS66873</name>
</gene>
<sequence>MASPRGRASFPLCFFLMICLMAQLGASNVVLMANDTTLSFYDVEATFTPAVKGSGVNGVLYAVEPMDACSPLRTKAIEGSVSPFALVIRGGCQFDDKVRNAQNAGFKAAIVYDNEDNGVLVSRIIAVAGSSSGVHIYAVFVSKASGEELKKYSGQTDAELWIIPTYENSVWSIMAISFISLLAMSAILAACFFVRHQIRRDRARLPQAREFHGMSSQLVKAMPSLIFTKVQEDNCTSATCAICLEDYSVGEKLRVLPCRHSMFLSHLFN</sequence>
<dbReference type="Gene3D" id="3.30.40.10">
    <property type="entry name" value="Zinc/RING finger domain, C3HC4 (zinc finger)"/>
    <property type="match status" value="1"/>
</dbReference>
<dbReference type="AlphaFoldDB" id="A0A811SKU7"/>
<keyword evidence="2" id="KW-0926">Vacuole</keyword>
<dbReference type="InterPro" id="IPR044744">
    <property type="entry name" value="ZNRF4/RNF13/RNF167_PA"/>
</dbReference>
<dbReference type="InterPro" id="IPR051653">
    <property type="entry name" value="E3_ligase_sorting_rcpt"/>
</dbReference>
<evidence type="ECO:0000256" key="8">
    <source>
        <dbReference type="ARBA" id="ARBA00022927"/>
    </source>
</evidence>
<reference evidence="19" key="1">
    <citation type="submission" date="2020-10" db="EMBL/GenBank/DDBJ databases">
        <authorList>
            <person name="Han B."/>
            <person name="Lu T."/>
            <person name="Zhao Q."/>
            <person name="Huang X."/>
            <person name="Zhao Y."/>
        </authorList>
    </citation>
    <scope>NUCLEOTIDE SEQUENCE</scope>
</reference>
<keyword evidence="11" id="KW-1015">Disulfide bond</keyword>
<dbReference type="Gene3D" id="3.50.30.30">
    <property type="match status" value="1"/>
</dbReference>
<protein>
    <submittedName>
        <fullName evidence="19">Uncharacterized protein</fullName>
    </submittedName>
</protein>
<keyword evidence="1" id="KW-0813">Transport</keyword>
<dbReference type="InterPro" id="IPR003137">
    <property type="entry name" value="PA_domain"/>
</dbReference>
<evidence type="ECO:0000256" key="16">
    <source>
        <dbReference type="SAM" id="SignalP"/>
    </source>
</evidence>
<feature type="domain" description="PA" evidence="17">
    <location>
        <begin position="60"/>
        <end position="149"/>
    </location>
</feature>
<dbReference type="OrthoDB" id="8062037at2759"/>
<dbReference type="SUPFAM" id="SSF57850">
    <property type="entry name" value="RING/U-box"/>
    <property type="match status" value="1"/>
</dbReference>
<dbReference type="Pfam" id="PF17123">
    <property type="entry name" value="zf-RING_11"/>
    <property type="match status" value="1"/>
</dbReference>
<evidence type="ECO:0000256" key="5">
    <source>
        <dbReference type="ARBA" id="ARBA00022729"/>
    </source>
</evidence>
<keyword evidence="12" id="KW-0325">Glycoprotein</keyword>
<organism evidence="19 20">
    <name type="scientific">Miscanthus lutarioriparius</name>
    <dbReference type="NCBI Taxonomy" id="422564"/>
    <lineage>
        <taxon>Eukaryota</taxon>
        <taxon>Viridiplantae</taxon>
        <taxon>Streptophyta</taxon>
        <taxon>Embryophyta</taxon>
        <taxon>Tracheophyta</taxon>
        <taxon>Spermatophyta</taxon>
        <taxon>Magnoliopsida</taxon>
        <taxon>Liliopsida</taxon>
        <taxon>Poales</taxon>
        <taxon>Poaceae</taxon>
        <taxon>PACMAD clade</taxon>
        <taxon>Panicoideae</taxon>
        <taxon>Andropogonodae</taxon>
        <taxon>Andropogoneae</taxon>
        <taxon>Saccharinae</taxon>
        <taxon>Miscanthus</taxon>
    </lineage>
</organism>
<dbReference type="InterPro" id="IPR013083">
    <property type="entry name" value="Znf_RING/FYVE/PHD"/>
</dbReference>
<evidence type="ECO:0000313" key="19">
    <source>
        <dbReference type="EMBL" id="CAD6342776.1"/>
    </source>
</evidence>
<dbReference type="Pfam" id="PF02225">
    <property type="entry name" value="PA"/>
    <property type="match status" value="1"/>
</dbReference>
<dbReference type="GO" id="GO:0012505">
    <property type="term" value="C:endomembrane system"/>
    <property type="evidence" value="ECO:0007669"/>
    <property type="project" value="UniProtKB-SubCell"/>
</dbReference>
<accession>A0A811SKU7</accession>
<keyword evidence="9 15" id="KW-1133">Transmembrane helix</keyword>
<keyword evidence="6" id="KW-0863">Zinc-finger</keyword>
<feature type="transmembrane region" description="Helical" evidence="15">
    <location>
        <begin position="170"/>
        <end position="194"/>
    </location>
</feature>
<keyword evidence="3 15" id="KW-0812">Transmembrane</keyword>
<dbReference type="FunFam" id="3.50.30.30:FF:000020">
    <property type="entry name" value="Receptor homology region transmembrane domain-and RING domain-containing protein 2"/>
    <property type="match status" value="1"/>
</dbReference>
<feature type="signal peptide" evidence="16">
    <location>
        <begin position="1"/>
        <end position="27"/>
    </location>
</feature>
<keyword evidence="20" id="KW-1185">Reference proteome</keyword>
<evidence type="ECO:0000256" key="1">
    <source>
        <dbReference type="ARBA" id="ARBA00022448"/>
    </source>
</evidence>
<keyword evidence="5 16" id="KW-0732">Signal</keyword>
<comment type="caution">
    <text evidence="19">The sequence shown here is derived from an EMBL/GenBank/DDBJ whole genome shotgun (WGS) entry which is preliminary data.</text>
</comment>
<keyword evidence="8" id="KW-0653">Protein transport</keyword>
<dbReference type="SUPFAM" id="SSF52025">
    <property type="entry name" value="PA domain"/>
    <property type="match status" value="1"/>
</dbReference>
<evidence type="ECO:0000256" key="6">
    <source>
        <dbReference type="ARBA" id="ARBA00022771"/>
    </source>
</evidence>
<dbReference type="GO" id="GO:0015031">
    <property type="term" value="P:protein transport"/>
    <property type="evidence" value="ECO:0007669"/>
    <property type="project" value="UniProtKB-KW"/>
</dbReference>
<evidence type="ECO:0000256" key="4">
    <source>
        <dbReference type="ARBA" id="ARBA00022723"/>
    </source>
</evidence>
<dbReference type="EMBL" id="CAJGYO010000602">
    <property type="protein sequence ID" value="CAD6342776.1"/>
    <property type="molecule type" value="Genomic_DNA"/>
</dbReference>
<evidence type="ECO:0000256" key="12">
    <source>
        <dbReference type="ARBA" id="ARBA00023180"/>
    </source>
</evidence>
<evidence type="ECO:0000256" key="14">
    <source>
        <dbReference type="ARBA" id="ARBA00060484"/>
    </source>
</evidence>
<evidence type="ECO:0000259" key="17">
    <source>
        <dbReference type="Pfam" id="PF02225"/>
    </source>
</evidence>
<evidence type="ECO:0000313" key="20">
    <source>
        <dbReference type="Proteomes" id="UP000604825"/>
    </source>
</evidence>